<dbReference type="EMBL" id="VOPW01000001">
    <property type="protein sequence ID" value="TXC67511.1"/>
    <property type="molecule type" value="Genomic_DNA"/>
</dbReference>
<dbReference type="AlphaFoldDB" id="A0A5C6U5U4"/>
<comment type="function">
    <text evidence="7">Dual specificity enzyme that catalyzes the synthesis of pseudouridine from uracil-746 in 23S ribosomal RNA and from uracil-32 in the anticodon stem and loop of transfer RNAs.</text>
</comment>
<evidence type="ECO:0000256" key="10">
    <source>
        <dbReference type="ARBA" id="ARBA00039988"/>
    </source>
</evidence>
<dbReference type="EC" id="5.4.99.29" evidence="9"/>
<evidence type="ECO:0000256" key="3">
    <source>
        <dbReference type="ARBA" id="ARBA00022694"/>
    </source>
</evidence>
<evidence type="ECO:0000256" key="8">
    <source>
        <dbReference type="ARBA" id="ARBA00038944"/>
    </source>
</evidence>
<proteinExistence type="inferred from homology"/>
<evidence type="ECO:0000256" key="9">
    <source>
        <dbReference type="ARBA" id="ARBA00038945"/>
    </source>
</evidence>
<dbReference type="GO" id="GO:0160151">
    <property type="term" value="F:tRNA pseudouridine(32) synthase activity"/>
    <property type="evidence" value="ECO:0007669"/>
    <property type="project" value="UniProtKB-EC"/>
</dbReference>
<protein>
    <recommendedName>
        <fullName evidence="10">Dual-specificity RNA pseudouridine synthase RluA</fullName>
        <ecNumber evidence="8">5.4.99.28</ecNumber>
        <ecNumber evidence="9">5.4.99.29</ecNumber>
    </recommendedName>
    <alternativeName>
        <fullName evidence="11">23S rRNA pseudouridine(746) synthase</fullName>
    </alternativeName>
    <alternativeName>
        <fullName evidence="14">Ribosomal large subunit pseudouridine synthase A</fullName>
    </alternativeName>
    <alternativeName>
        <fullName evidence="13">rRNA pseudouridylate synthase A</fullName>
    </alternativeName>
    <alternativeName>
        <fullName evidence="15">rRNA-uridine isomerase A</fullName>
    </alternativeName>
    <alternativeName>
        <fullName evidence="12">tRNA pseudouridine(32) synthase</fullName>
    </alternativeName>
</protein>
<evidence type="ECO:0000256" key="14">
    <source>
        <dbReference type="ARBA" id="ARBA00042883"/>
    </source>
</evidence>
<evidence type="ECO:0000313" key="17">
    <source>
        <dbReference type="EMBL" id="TXC67511.1"/>
    </source>
</evidence>
<comment type="catalytic activity">
    <reaction evidence="5">
        <text>uridine(32) in tRNA = pseudouridine(32) in tRNA</text>
        <dbReference type="Rhea" id="RHEA:42544"/>
        <dbReference type="Rhea" id="RHEA-COMP:10107"/>
        <dbReference type="Rhea" id="RHEA-COMP:10108"/>
        <dbReference type="ChEBI" id="CHEBI:65314"/>
        <dbReference type="ChEBI" id="CHEBI:65315"/>
        <dbReference type="EC" id="5.4.99.28"/>
    </reaction>
</comment>
<keyword evidence="2" id="KW-0698">rRNA processing</keyword>
<dbReference type="EC" id="5.4.99.28" evidence="8"/>
<keyword evidence="3" id="KW-0819">tRNA processing</keyword>
<dbReference type="PROSITE" id="PS01129">
    <property type="entry name" value="PSI_RLU"/>
    <property type="match status" value="1"/>
</dbReference>
<evidence type="ECO:0000256" key="5">
    <source>
        <dbReference type="ARBA" id="ARBA00036184"/>
    </source>
</evidence>
<keyword evidence="18" id="KW-1185">Reference proteome</keyword>
<dbReference type="InterPro" id="IPR020103">
    <property type="entry name" value="PsdUridine_synth_cat_dom_sf"/>
</dbReference>
<gene>
    <name evidence="17" type="ORF">FSC37_11750</name>
</gene>
<evidence type="ECO:0000256" key="15">
    <source>
        <dbReference type="ARBA" id="ARBA00043143"/>
    </source>
</evidence>
<organism evidence="17 18">
    <name type="scientific">Piscinibacter aquaticus</name>
    <dbReference type="NCBI Taxonomy" id="392597"/>
    <lineage>
        <taxon>Bacteria</taxon>
        <taxon>Pseudomonadati</taxon>
        <taxon>Pseudomonadota</taxon>
        <taxon>Betaproteobacteria</taxon>
        <taxon>Burkholderiales</taxon>
        <taxon>Sphaerotilaceae</taxon>
        <taxon>Piscinibacter</taxon>
    </lineage>
</organism>
<evidence type="ECO:0000256" key="6">
    <source>
        <dbReference type="ARBA" id="ARBA00036916"/>
    </source>
</evidence>
<comment type="caution">
    <text evidence="17">The sequence shown here is derived from an EMBL/GenBank/DDBJ whole genome shotgun (WGS) entry which is preliminary data.</text>
</comment>
<dbReference type="SUPFAM" id="SSF55120">
    <property type="entry name" value="Pseudouridine synthase"/>
    <property type="match status" value="1"/>
</dbReference>
<dbReference type="PANTHER" id="PTHR21600">
    <property type="entry name" value="MITOCHONDRIAL RNA PSEUDOURIDINE SYNTHASE"/>
    <property type="match status" value="1"/>
</dbReference>
<comment type="catalytic activity">
    <reaction evidence="6">
        <text>uridine(746) in 23S rRNA = pseudouridine(746) in 23S rRNA</text>
        <dbReference type="Rhea" id="RHEA:42548"/>
        <dbReference type="Rhea" id="RHEA-COMP:10109"/>
        <dbReference type="Rhea" id="RHEA-COMP:10110"/>
        <dbReference type="ChEBI" id="CHEBI:65314"/>
        <dbReference type="ChEBI" id="CHEBI:65315"/>
        <dbReference type="EC" id="5.4.99.29"/>
    </reaction>
</comment>
<sequence>MVPGAGAERPAGGAGAVIVHLDEALVVADKPAGLPTVPGRPVELHDCLWHRVRASVPDALVVHRLDMGTSGLVLFARGIEAQRALSRAFAQREVGKTYVAVVSGEVIGEAGEIDLPLAADWPNRPKQKVDHAVGKPSLTRWRVLAREPGRTRLMLEPLTGRSHQLRVHLAAIGHPILGDTLYAAEAARHAAARLLLHASALALRDLRDGTARHWSSAVPF</sequence>
<reference evidence="17 18" key="1">
    <citation type="submission" date="2019-08" db="EMBL/GenBank/DDBJ databases">
        <authorList>
            <person name="Khan S.A."/>
            <person name="Jeon C.O."/>
            <person name="Jeong S.E."/>
        </authorList>
    </citation>
    <scope>NUCLEOTIDE SEQUENCE [LARGE SCALE GENOMIC DNA]</scope>
    <source>
        <strain evidence="18">IMCC1728</strain>
    </source>
</reference>
<feature type="domain" description="Pseudouridine synthase RsuA/RluA-like" evidence="16">
    <location>
        <begin position="25"/>
        <end position="171"/>
    </location>
</feature>
<dbReference type="GO" id="GO:0003723">
    <property type="term" value="F:RNA binding"/>
    <property type="evidence" value="ECO:0007669"/>
    <property type="project" value="InterPro"/>
</dbReference>
<name>A0A5C6U5U4_9BURK</name>
<accession>A0A5C6U5U4</accession>
<dbReference type="GO" id="GO:0008033">
    <property type="term" value="P:tRNA processing"/>
    <property type="evidence" value="ECO:0007669"/>
    <property type="project" value="UniProtKB-KW"/>
</dbReference>
<evidence type="ECO:0000256" key="1">
    <source>
        <dbReference type="ARBA" id="ARBA00010876"/>
    </source>
</evidence>
<dbReference type="InterPro" id="IPR006224">
    <property type="entry name" value="PsdUridine_synth_RluA-like_CS"/>
</dbReference>
<evidence type="ECO:0000256" key="4">
    <source>
        <dbReference type="ARBA" id="ARBA00023235"/>
    </source>
</evidence>
<dbReference type="GO" id="GO:0160142">
    <property type="term" value="F:23S rRNA pseudouridine(746) synthase activity"/>
    <property type="evidence" value="ECO:0007669"/>
    <property type="project" value="UniProtKB-EC"/>
</dbReference>
<dbReference type="Pfam" id="PF00849">
    <property type="entry name" value="PseudoU_synth_2"/>
    <property type="match status" value="1"/>
</dbReference>
<dbReference type="GO" id="GO:0000455">
    <property type="term" value="P:enzyme-directed rRNA pseudouridine synthesis"/>
    <property type="evidence" value="ECO:0007669"/>
    <property type="project" value="TreeGrafter"/>
</dbReference>
<evidence type="ECO:0000256" key="13">
    <source>
        <dbReference type="ARBA" id="ARBA00042844"/>
    </source>
</evidence>
<dbReference type="InterPro" id="IPR006145">
    <property type="entry name" value="PsdUridine_synth_RsuA/RluA"/>
</dbReference>
<dbReference type="Gene3D" id="3.30.2350.10">
    <property type="entry name" value="Pseudouridine synthase"/>
    <property type="match status" value="1"/>
</dbReference>
<evidence type="ECO:0000256" key="11">
    <source>
        <dbReference type="ARBA" id="ARBA00041266"/>
    </source>
</evidence>
<keyword evidence="4" id="KW-0413">Isomerase</keyword>
<evidence type="ECO:0000256" key="7">
    <source>
        <dbReference type="ARBA" id="ARBA00037305"/>
    </source>
</evidence>
<comment type="similarity">
    <text evidence="1">Belongs to the pseudouridine synthase RluA family.</text>
</comment>
<evidence type="ECO:0000256" key="2">
    <source>
        <dbReference type="ARBA" id="ARBA00022552"/>
    </source>
</evidence>
<evidence type="ECO:0000259" key="16">
    <source>
        <dbReference type="Pfam" id="PF00849"/>
    </source>
</evidence>
<dbReference type="Proteomes" id="UP000321832">
    <property type="component" value="Unassembled WGS sequence"/>
</dbReference>
<dbReference type="CDD" id="cd02869">
    <property type="entry name" value="PseudoU_synth_RluA_like"/>
    <property type="match status" value="1"/>
</dbReference>
<dbReference type="InterPro" id="IPR050188">
    <property type="entry name" value="RluA_PseudoU_synthase"/>
</dbReference>
<evidence type="ECO:0000256" key="12">
    <source>
        <dbReference type="ARBA" id="ARBA00042372"/>
    </source>
</evidence>
<evidence type="ECO:0000313" key="18">
    <source>
        <dbReference type="Proteomes" id="UP000321832"/>
    </source>
</evidence>
<dbReference type="PANTHER" id="PTHR21600:SF91">
    <property type="entry name" value="DUAL-SPECIFICITY RNA PSEUDOURIDINE SYNTHASE RLUA"/>
    <property type="match status" value="1"/>
</dbReference>